<keyword evidence="3 6" id="KW-0812">Transmembrane</keyword>
<protein>
    <submittedName>
        <fullName evidence="7">LysE family amino acid efflux protein</fullName>
    </submittedName>
</protein>
<evidence type="ECO:0000256" key="1">
    <source>
        <dbReference type="ARBA" id="ARBA00004651"/>
    </source>
</evidence>
<evidence type="ECO:0000313" key="8">
    <source>
        <dbReference type="Proteomes" id="UP000078551"/>
    </source>
</evidence>
<feature type="transmembrane region" description="Helical" evidence="6">
    <location>
        <begin position="139"/>
        <end position="160"/>
    </location>
</feature>
<organism evidence="7 8">
    <name type="scientific">Rhizobium phaseoli</name>
    <dbReference type="NCBI Taxonomy" id="396"/>
    <lineage>
        <taxon>Bacteria</taxon>
        <taxon>Pseudomonadati</taxon>
        <taxon>Pseudomonadota</taxon>
        <taxon>Alphaproteobacteria</taxon>
        <taxon>Hyphomicrobiales</taxon>
        <taxon>Rhizobiaceae</taxon>
        <taxon>Rhizobium/Agrobacterium group</taxon>
        <taxon>Rhizobium</taxon>
    </lineage>
</organism>
<evidence type="ECO:0000256" key="3">
    <source>
        <dbReference type="ARBA" id="ARBA00022692"/>
    </source>
</evidence>
<comment type="subcellular location">
    <subcellularLocation>
        <location evidence="1">Cell membrane</location>
        <topology evidence="1">Multi-pass membrane protein</topology>
    </subcellularLocation>
</comment>
<keyword evidence="8" id="KW-1185">Reference proteome</keyword>
<feature type="transmembrane region" description="Helical" evidence="6">
    <location>
        <begin position="87"/>
        <end position="108"/>
    </location>
</feature>
<dbReference type="Proteomes" id="UP000078551">
    <property type="component" value="Chromosome"/>
</dbReference>
<proteinExistence type="predicted"/>
<keyword evidence="4 6" id="KW-1133">Transmembrane helix</keyword>
<feature type="transmembrane region" description="Helical" evidence="6">
    <location>
        <begin position="27"/>
        <end position="47"/>
    </location>
</feature>
<dbReference type="Pfam" id="PF01810">
    <property type="entry name" value="LysE"/>
    <property type="match status" value="1"/>
</dbReference>
<dbReference type="EMBL" id="CP013568">
    <property type="protein sequence ID" value="ANL85664.1"/>
    <property type="molecule type" value="Genomic_DNA"/>
</dbReference>
<reference evidence="7 8" key="1">
    <citation type="submission" date="2015-11" db="EMBL/GenBank/DDBJ databases">
        <title>The limits of bacterial species coexistence and the symbiotic plasmid transference in sympatric Rhizobium populations.</title>
        <authorList>
            <person name="Perez-Carrascal O.M."/>
            <person name="VanInsberghe D."/>
            <person name="Juarez S."/>
            <person name="Polz M.F."/>
            <person name="Vinuesa P."/>
            <person name="Gonzalez V."/>
        </authorList>
    </citation>
    <scope>NUCLEOTIDE SEQUENCE [LARGE SCALE GENOMIC DNA]</scope>
    <source>
        <strain evidence="7 8">N771</strain>
    </source>
</reference>
<evidence type="ECO:0000313" key="7">
    <source>
        <dbReference type="EMBL" id="ANL85664.1"/>
    </source>
</evidence>
<evidence type="ECO:0000256" key="6">
    <source>
        <dbReference type="SAM" id="Phobius"/>
    </source>
</evidence>
<dbReference type="PANTHER" id="PTHR30086:SF19">
    <property type="entry name" value="THREONINE EFFLUX PROTEIN"/>
    <property type="match status" value="1"/>
</dbReference>
<name>A0ABM6CBR4_9HYPH</name>
<dbReference type="PANTHER" id="PTHR30086">
    <property type="entry name" value="ARGININE EXPORTER PROTEIN ARGO"/>
    <property type="match status" value="1"/>
</dbReference>
<sequence>MALHDEPILEEKEGLSDFWKADMQDLLVVYIAYIVAAGSPGPSNMAIMNVAMSQGRRPALALAAGVITMSTCWGLIAVTGISTLLVGYAHALLFLKIAGGLYLLWLAWRAARSAAAADAPARKLARPSTDLGVLYRRGILMHLGNPKAVLAWVAIMSLGLKPGASPEMAVTAFGGCVLFGISIFAGYALLFSTAPMVRGYARARRWIEASLAVFFAGAGSRLLFSN</sequence>
<feature type="transmembrane region" description="Helical" evidence="6">
    <location>
        <begin position="59"/>
        <end position="81"/>
    </location>
</feature>
<keyword evidence="2" id="KW-1003">Cell membrane</keyword>
<gene>
    <name evidence="7" type="ORF">AMC81_CH02907</name>
</gene>
<keyword evidence="5 6" id="KW-0472">Membrane</keyword>
<dbReference type="InterPro" id="IPR001123">
    <property type="entry name" value="LeuE-type"/>
</dbReference>
<evidence type="ECO:0000256" key="2">
    <source>
        <dbReference type="ARBA" id="ARBA00022475"/>
    </source>
</evidence>
<evidence type="ECO:0000256" key="4">
    <source>
        <dbReference type="ARBA" id="ARBA00022989"/>
    </source>
</evidence>
<evidence type="ECO:0000256" key="5">
    <source>
        <dbReference type="ARBA" id="ARBA00023136"/>
    </source>
</evidence>
<accession>A0ABM6CBR4</accession>
<feature type="transmembrane region" description="Helical" evidence="6">
    <location>
        <begin position="206"/>
        <end position="224"/>
    </location>
</feature>
<feature type="transmembrane region" description="Helical" evidence="6">
    <location>
        <begin position="172"/>
        <end position="194"/>
    </location>
</feature>